<dbReference type="RefSeq" id="WP_088871461.1">
    <property type="nucleotide sequence ID" value="NZ_CP022110.1"/>
</dbReference>
<dbReference type="PANTHER" id="PTHR12184:SF1">
    <property type="entry name" value="UBIQUINOL-CYTOCHROME-C REDUCTASE COMPLEX ASSEMBLY FACTOR 1"/>
    <property type="match status" value="1"/>
</dbReference>
<feature type="domain" description="Ubiquinol-cytochrome c chaperone" evidence="3">
    <location>
        <begin position="78"/>
        <end position="215"/>
    </location>
</feature>
<protein>
    <submittedName>
        <fullName evidence="4">Ubiquinol-cytochrome C chaperone</fullName>
    </submittedName>
</protein>
<dbReference type="PANTHER" id="PTHR12184">
    <property type="entry name" value="UBIQUINOL-CYTOCHROME C REDUCTASE COMPLEX ASSEMBLY FACTOR 1 FAMILY MEMBER"/>
    <property type="match status" value="1"/>
</dbReference>
<sequence>MTSLVTLDRWTTTPHLAGDNRTSRFVLSTKAGFRAVIALLKSLFSRNRHQAAVLRLYAGIVDQARRPEFYTAAAGHARGVPDTVEGRFEVVALHAWLVMRRLAAEGPDLAALNQALFDHMFTDLDFSLRELGASEMVVGKKVKDLGTHFYGRADAYESGLKGGAGKLEAALDRNLFGSTLPDGPEVAAVAAYVRTCADRLGALPAADLLARGPTFAPAPVF</sequence>
<keyword evidence="5" id="KW-1185">Reference proteome</keyword>
<evidence type="ECO:0000313" key="4">
    <source>
        <dbReference type="EMBL" id="ASG20617.1"/>
    </source>
</evidence>
<dbReference type="InterPro" id="IPR021150">
    <property type="entry name" value="Ubiq_cyt_c_chap"/>
</dbReference>
<comment type="similarity">
    <text evidence="2">Belongs to the UPF0174 family.</text>
</comment>
<dbReference type="Proteomes" id="UP000197153">
    <property type="component" value="Chromosome 1"/>
</dbReference>
<evidence type="ECO:0000256" key="1">
    <source>
        <dbReference type="ARBA" id="ARBA00006407"/>
    </source>
</evidence>
<proteinExistence type="inferred from homology"/>
<dbReference type="EMBL" id="CP022110">
    <property type="protein sequence ID" value="ASG20617.1"/>
    <property type="molecule type" value="Genomic_DNA"/>
</dbReference>
<accession>A0A248JPI2</accession>
<evidence type="ECO:0000313" key="5">
    <source>
        <dbReference type="Proteomes" id="UP000197153"/>
    </source>
</evidence>
<organism evidence="4 5">
    <name type="scientific">Nitrospirillum viridazoti CBAmc</name>
    <dbReference type="NCBI Taxonomy" id="1441467"/>
    <lineage>
        <taxon>Bacteria</taxon>
        <taxon>Pseudomonadati</taxon>
        <taxon>Pseudomonadota</taxon>
        <taxon>Alphaproteobacteria</taxon>
        <taxon>Rhodospirillales</taxon>
        <taxon>Azospirillaceae</taxon>
        <taxon>Nitrospirillum</taxon>
        <taxon>Nitrospirillum viridazoti</taxon>
    </lineage>
</organism>
<evidence type="ECO:0000256" key="2">
    <source>
        <dbReference type="ARBA" id="ARBA00006436"/>
    </source>
</evidence>
<name>A0A248JPI2_9PROT</name>
<evidence type="ECO:0000259" key="3">
    <source>
        <dbReference type="Pfam" id="PF03981"/>
    </source>
</evidence>
<dbReference type="AlphaFoldDB" id="A0A248JPI2"/>
<gene>
    <name evidence="4" type="ORF">Y958_07215</name>
</gene>
<dbReference type="KEGG" id="nao:Y958_07215"/>
<dbReference type="Pfam" id="PF03981">
    <property type="entry name" value="Ubiq_cyt_C_chap"/>
    <property type="match status" value="1"/>
</dbReference>
<reference evidence="4 5" key="1">
    <citation type="submission" date="2017-06" db="EMBL/GenBank/DDBJ databases">
        <title>Complete genome sequence of Nitrospirillum amazonense strain CBAmC, an endophytic nitrogen-fixing and plant growth-promoting bacterium, isolated from sugarcane.</title>
        <authorList>
            <person name="Schwab S."/>
            <person name="dos Santos Teixeira K.R."/>
            <person name="Simoes Araujo J.L."/>
            <person name="Soares Vidal M."/>
            <person name="Borges de Freitas H.R."/>
            <person name="Rivello Crivelaro A.L."/>
            <person name="Bueno de Camargo Nunes A."/>
            <person name="dos Santos C.M."/>
            <person name="Palmeira da Silva Rosa D."/>
            <person name="da Silva Padilha D."/>
            <person name="da Silva E."/>
            <person name="Araujo Terra L."/>
            <person name="Soares Mendes V."/>
            <person name="Farinelli L."/>
            <person name="Magalhaes Cruz L."/>
            <person name="Baldani J.I."/>
        </authorList>
    </citation>
    <scope>NUCLEOTIDE SEQUENCE [LARGE SCALE GENOMIC DNA]</scope>
    <source>
        <strain evidence="4 5">CBAmC</strain>
    </source>
</reference>
<comment type="similarity">
    <text evidence="1">Belongs to the CBP3 family.</text>
</comment>
<dbReference type="InterPro" id="IPR007129">
    <property type="entry name" value="Ubiqinol_cyt_c_chaperone_CPB3"/>
</dbReference>